<reference evidence="5" key="1">
    <citation type="submission" date="2020-01" db="EMBL/GenBank/DDBJ databases">
        <authorList>
            <person name="Mishra B."/>
        </authorList>
    </citation>
    <scope>NUCLEOTIDE SEQUENCE [LARGE SCALE GENOMIC DNA]</scope>
</reference>
<feature type="compositionally biased region" description="Polar residues" evidence="2">
    <location>
        <begin position="147"/>
        <end position="156"/>
    </location>
</feature>
<dbReference type="InterPro" id="IPR053933">
    <property type="entry name" value="GeBP-like_C"/>
</dbReference>
<evidence type="ECO:0000313" key="5">
    <source>
        <dbReference type="EMBL" id="CAA7051511.1"/>
    </source>
</evidence>
<dbReference type="Proteomes" id="UP000467841">
    <property type="component" value="Unassembled WGS sequence"/>
</dbReference>
<evidence type="ECO:0000256" key="2">
    <source>
        <dbReference type="SAM" id="MobiDB-lite"/>
    </source>
</evidence>
<dbReference type="Pfam" id="PF04504">
    <property type="entry name" value="GeBP-like_DBD"/>
    <property type="match status" value="1"/>
</dbReference>
<feature type="region of interest" description="Disordered" evidence="2">
    <location>
        <begin position="1"/>
        <end position="198"/>
    </location>
</feature>
<evidence type="ECO:0000313" key="6">
    <source>
        <dbReference type="Proteomes" id="UP000467841"/>
    </source>
</evidence>
<dbReference type="Pfam" id="PF22757">
    <property type="entry name" value="GeBP-like_C"/>
    <property type="match status" value="1"/>
</dbReference>
<keyword evidence="6" id="KW-1185">Reference proteome</keyword>
<feature type="compositionally biased region" description="Low complexity" evidence="2">
    <location>
        <begin position="34"/>
        <end position="48"/>
    </location>
</feature>
<dbReference type="EMBL" id="CACVBM020001482">
    <property type="protein sequence ID" value="CAA7051511.1"/>
    <property type="molecule type" value="Genomic_DNA"/>
</dbReference>
<gene>
    <name evidence="5" type="ORF">MERR_LOCUS38746</name>
</gene>
<dbReference type="GO" id="GO:0005634">
    <property type="term" value="C:nucleus"/>
    <property type="evidence" value="ECO:0007669"/>
    <property type="project" value="TreeGrafter"/>
</dbReference>
<dbReference type="PANTHER" id="PTHR31662:SF64">
    <property type="entry name" value="NO APICAL MERISTEM-ASSOCIATED C-TERMINAL DOMAIN-CONTAINING PROTEIN"/>
    <property type="match status" value="1"/>
</dbReference>
<dbReference type="GO" id="GO:0006355">
    <property type="term" value="P:regulation of DNA-templated transcription"/>
    <property type="evidence" value="ECO:0007669"/>
    <property type="project" value="InterPro"/>
</dbReference>
<evidence type="ECO:0000259" key="4">
    <source>
        <dbReference type="Pfam" id="PF22757"/>
    </source>
</evidence>
<dbReference type="PANTHER" id="PTHR31662">
    <property type="entry name" value="BNAANNG10740D PROTEIN-RELATED"/>
    <property type="match status" value="1"/>
</dbReference>
<evidence type="ECO:0000256" key="1">
    <source>
        <dbReference type="ARBA" id="ARBA00010820"/>
    </source>
</evidence>
<feature type="compositionally biased region" description="Basic and acidic residues" evidence="2">
    <location>
        <begin position="113"/>
        <end position="145"/>
    </location>
</feature>
<feature type="compositionally biased region" description="Basic and acidic residues" evidence="2">
    <location>
        <begin position="20"/>
        <end position="32"/>
    </location>
</feature>
<name>A0A6D2K4D8_9BRAS</name>
<dbReference type="AlphaFoldDB" id="A0A6D2K4D8"/>
<dbReference type="InterPro" id="IPR053932">
    <property type="entry name" value="GeBP-like_DBD"/>
</dbReference>
<sequence>MAKKQNKPVEQNETEQDSTAVEKSKGKQKELVKAPSSSPTASAAADPDSIPEKIVSVAEIKKKNKNAETSSAAAVTSRKTKKKNKNAETSSAAAVTSRKTKKKNKKLPIQEEGSLRDLSPEEKPTKKPVEHDEEKEEPKDTHEQENLVFQTPTHSPAASLAIAETETQEKEESTDSKKRPLEEASPSSDVDTKRVKTGENTNSNFKRVWSEEDEIVLLQEIKTFGSIPVQLKAKKIFRKSLKPKISFEFSLSQLALKMEKLKQKFRDEVKKEVVDFKTPHDKKRFELSKEIWGSIVEEEEKMKNMAMKTHRCEGWFEKSFLLGSVASFGLGEKGVKEGWSLVSAERKDKIKAELRLSVAEEIKSMMRKSRLVSEVMSAIAEATS</sequence>
<feature type="domain" description="Glabrous enhancer-binding protein-like DBD" evidence="3">
    <location>
        <begin position="205"/>
        <end position="293"/>
    </location>
</feature>
<comment type="caution">
    <text evidence="5">The sequence shown here is derived from an EMBL/GenBank/DDBJ whole genome shotgun (WGS) entry which is preliminary data.</text>
</comment>
<feature type="domain" description="Glabrous enhancer-binding protein-like C-terminal" evidence="4">
    <location>
        <begin position="315"/>
        <end position="381"/>
    </location>
</feature>
<dbReference type="OrthoDB" id="661680at2759"/>
<organism evidence="5 6">
    <name type="scientific">Microthlaspi erraticum</name>
    <dbReference type="NCBI Taxonomy" id="1685480"/>
    <lineage>
        <taxon>Eukaryota</taxon>
        <taxon>Viridiplantae</taxon>
        <taxon>Streptophyta</taxon>
        <taxon>Embryophyta</taxon>
        <taxon>Tracheophyta</taxon>
        <taxon>Spermatophyta</taxon>
        <taxon>Magnoliopsida</taxon>
        <taxon>eudicotyledons</taxon>
        <taxon>Gunneridae</taxon>
        <taxon>Pentapetalae</taxon>
        <taxon>rosids</taxon>
        <taxon>malvids</taxon>
        <taxon>Brassicales</taxon>
        <taxon>Brassicaceae</taxon>
        <taxon>Coluteocarpeae</taxon>
        <taxon>Microthlaspi</taxon>
    </lineage>
</organism>
<feature type="compositionally biased region" description="Basic and acidic residues" evidence="2">
    <location>
        <begin position="167"/>
        <end position="182"/>
    </location>
</feature>
<accession>A0A6D2K4D8</accession>
<dbReference type="InterPro" id="IPR007592">
    <property type="entry name" value="GEBP"/>
</dbReference>
<comment type="similarity">
    <text evidence="1">Belongs to the GeBP family.</text>
</comment>
<evidence type="ECO:0000259" key="3">
    <source>
        <dbReference type="Pfam" id="PF04504"/>
    </source>
</evidence>
<protein>
    <submittedName>
        <fullName evidence="5">Uncharacterized protein</fullName>
    </submittedName>
</protein>
<proteinExistence type="inferred from homology"/>